<dbReference type="AlphaFoldDB" id="A0A1G2I1S1"/>
<comment type="caution">
    <text evidence="1">The sequence shown here is derived from an EMBL/GenBank/DDBJ whole genome shotgun (WGS) entry which is preliminary data.</text>
</comment>
<dbReference type="STRING" id="1802207.A3D44_02075"/>
<accession>A0A1G2I1S1</accession>
<sequence>MNYQHTGLAAGKWKTFSFLDQMGNVGSEISRTVHWRKNDQLRSKEAFERSLELLDMTIEDSKNKSKLKELCLLREMLADHFYFDNEYASSDQGWDDYFYNFAYASAIAKGY</sequence>
<proteinExistence type="predicted"/>
<reference evidence="1 2" key="1">
    <citation type="journal article" date="2016" name="Nat. Commun.">
        <title>Thousands of microbial genomes shed light on interconnected biogeochemical processes in an aquifer system.</title>
        <authorList>
            <person name="Anantharaman K."/>
            <person name="Brown C.T."/>
            <person name="Hug L.A."/>
            <person name="Sharon I."/>
            <person name="Castelle C.J."/>
            <person name="Probst A.J."/>
            <person name="Thomas B.C."/>
            <person name="Singh A."/>
            <person name="Wilkins M.J."/>
            <person name="Karaoz U."/>
            <person name="Brodie E.L."/>
            <person name="Williams K.H."/>
            <person name="Hubbard S.S."/>
            <person name="Banfield J.F."/>
        </authorList>
    </citation>
    <scope>NUCLEOTIDE SEQUENCE [LARGE SCALE GENOMIC DNA]</scope>
</reference>
<organism evidence="1 2">
    <name type="scientific">Candidatus Staskawiczbacteria bacterium RIFCSPHIGHO2_02_FULL_42_22</name>
    <dbReference type="NCBI Taxonomy" id="1802207"/>
    <lineage>
        <taxon>Bacteria</taxon>
        <taxon>Candidatus Staskawicziibacteriota</taxon>
    </lineage>
</organism>
<gene>
    <name evidence="1" type="ORF">A3D44_02075</name>
</gene>
<dbReference type="Proteomes" id="UP000178820">
    <property type="component" value="Unassembled WGS sequence"/>
</dbReference>
<name>A0A1G2I1S1_9BACT</name>
<protein>
    <submittedName>
        <fullName evidence="1">Uncharacterized protein</fullName>
    </submittedName>
</protein>
<dbReference type="EMBL" id="MHOT01000018">
    <property type="protein sequence ID" value="OGZ68762.1"/>
    <property type="molecule type" value="Genomic_DNA"/>
</dbReference>
<evidence type="ECO:0000313" key="2">
    <source>
        <dbReference type="Proteomes" id="UP000178820"/>
    </source>
</evidence>
<evidence type="ECO:0000313" key="1">
    <source>
        <dbReference type="EMBL" id="OGZ68762.1"/>
    </source>
</evidence>